<evidence type="ECO:0000256" key="1">
    <source>
        <dbReference type="SAM" id="SignalP"/>
    </source>
</evidence>
<gene>
    <name evidence="2" type="ORF">FOXG_21570</name>
</gene>
<dbReference type="PANTHER" id="PTHR37475:SF1">
    <property type="entry name" value="ZYGOTE-SPECIFIC PROTEIN"/>
    <property type="match status" value="1"/>
</dbReference>
<feature type="signal peptide" evidence="1">
    <location>
        <begin position="1"/>
        <end position="19"/>
    </location>
</feature>
<dbReference type="PANTHER" id="PTHR37475">
    <property type="entry name" value="ZYGOTE-SPECIFIC CLASS V COPY B GENE PROTEIN"/>
    <property type="match status" value="1"/>
</dbReference>
<dbReference type="OrthoDB" id="5362512at2759"/>
<sequence length="319" mass="35468">MKAISFLATIAGFSTTARAGPIAYGVCQAGCASVVMACYAAGGATWGATAGATAPATIAACNSAFGHHTSPVIATSGTVRWEDISHVICWRTSFVTRTPCDYIAPSWSWVSPICCATFPVEWFDLDAPRLSNPKPLPKPRYIDHDFEPNRPDRFGQLSREWLPLEAIAVQLIEINQGEGKEQECRLQCIKDTYEATIDFDLVQPHKRLASGLLLMRSDVKEPEEHSCPDTLRLLGLVIEKPGEQDMTNFRKCGRLPECSSVFQRLGYFFDDLTERQEHQVLEDKAQEVVLIQPLEIHGTGELEPEVRLSRVNRVGRLYE</sequence>
<organism evidence="2 3">
    <name type="scientific">Fusarium oxysporum f. sp. lycopersici (strain 4287 / CBS 123668 / FGSC 9935 / NRRL 34936)</name>
    <name type="common">Fusarium vascular wilt of tomato</name>
    <dbReference type="NCBI Taxonomy" id="426428"/>
    <lineage>
        <taxon>Eukaryota</taxon>
        <taxon>Fungi</taxon>
        <taxon>Dikarya</taxon>
        <taxon>Ascomycota</taxon>
        <taxon>Pezizomycotina</taxon>
        <taxon>Sordariomycetes</taxon>
        <taxon>Hypocreomycetidae</taxon>
        <taxon>Hypocreales</taxon>
        <taxon>Nectriaceae</taxon>
        <taxon>Fusarium</taxon>
        <taxon>Fusarium oxysporum species complex</taxon>
    </lineage>
</organism>
<protein>
    <submittedName>
        <fullName evidence="2">Uncharacterized protein</fullName>
    </submittedName>
</protein>
<dbReference type="GeneID" id="28962276"/>
<reference evidence="2" key="2">
    <citation type="journal article" date="2010" name="Nature">
        <title>Comparative genomics reveals mobile pathogenicity chromosomes in Fusarium.</title>
        <authorList>
            <person name="Ma L.J."/>
            <person name="van der Does H.C."/>
            <person name="Borkovich K.A."/>
            <person name="Coleman J.J."/>
            <person name="Daboussi M.J."/>
            <person name="Di Pietro A."/>
            <person name="Dufresne M."/>
            <person name="Freitag M."/>
            <person name="Grabherr M."/>
            <person name="Henrissat B."/>
            <person name="Houterman P.M."/>
            <person name="Kang S."/>
            <person name="Shim W.B."/>
            <person name="Woloshuk C."/>
            <person name="Xie X."/>
            <person name="Xu J.R."/>
            <person name="Antoniw J."/>
            <person name="Baker S.E."/>
            <person name="Bluhm B.H."/>
            <person name="Breakspear A."/>
            <person name="Brown D.W."/>
            <person name="Butchko R.A."/>
            <person name="Chapman S."/>
            <person name="Coulson R."/>
            <person name="Coutinho P.M."/>
            <person name="Danchin E.G."/>
            <person name="Diener A."/>
            <person name="Gale L.R."/>
            <person name="Gardiner D.M."/>
            <person name="Goff S."/>
            <person name="Hammond-Kosack K.E."/>
            <person name="Hilburn K."/>
            <person name="Hua-Van A."/>
            <person name="Jonkers W."/>
            <person name="Kazan K."/>
            <person name="Kodira C.D."/>
            <person name="Koehrsen M."/>
            <person name="Kumar L."/>
            <person name="Lee Y.H."/>
            <person name="Li L."/>
            <person name="Manners J.M."/>
            <person name="Miranda-Saavedra D."/>
            <person name="Mukherjee M."/>
            <person name="Park G."/>
            <person name="Park J."/>
            <person name="Park S.Y."/>
            <person name="Proctor R.H."/>
            <person name="Regev A."/>
            <person name="Ruiz-Roldan M.C."/>
            <person name="Sain D."/>
            <person name="Sakthikumar S."/>
            <person name="Sykes S."/>
            <person name="Schwartz D.C."/>
            <person name="Turgeon B.G."/>
            <person name="Wapinski I."/>
            <person name="Yoder O."/>
            <person name="Young S."/>
            <person name="Zeng Q."/>
            <person name="Zhou S."/>
            <person name="Galagan J."/>
            <person name="Cuomo C.A."/>
            <person name="Kistler H.C."/>
            <person name="Rep M."/>
        </authorList>
    </citation>
    <scope>NUCLEOTIDE SEQUENCE [LARGE SCALE GENOMIC DNA]</scope>
    <source>
        <strain evidence="2">4287</strain>
    </source>
</reference>
<dbReference type="RefSeq" id="XP_018254085.1">
    <property type="nucleotide sequence ID" value="XM_018401914.1"/>
</dbReference>
<dbReference type="EMBL" id="DS231718">
    <property type="protein sequence ID" value="KNB16040.1"/>
    <property type="molecule type" value="Genomic_DNA"/>
</dbReference>
<name>A0A0J9VZT3_FUSO4</name>
<dbReference type="AlphaFoldDB" id="A0A0J9VZT3"/>
<accession>A0A0J9VZT3</accession>
<proteinExistence type="predicted"/>
<feature type="chain" id="PRO_5005324963" evidence="1">
    <location>
        <begin position="20"/>
        <end position="319"/>
    </location>
</feature>
<evidence type="ECO:0000313" key="3">
    <source>
        <dbReference type="Proteomes" id="UP000009097"/>
    </source>
</evidence>
<dbReference type="KEGG" id="fox:FOXG_21570"/>
<dbReference type="VEuPathDB" id="FungiDB:FOXG_21570"/>
<dbReference type="Proteomes" id="UP000009097">
    <property type="component" value="Unassembled WGS sequence"/>
</dbReference>
<keyword evidence="1" id="KW-0732">Signal</keyword>
<reference evidence="2" key="1">
    <citation type="submission" date="2007-04" db="EMBL/GenBank/DDBJ databases">
        <authorList>
            <consortium name="The Broad Institute Genome Sequencing Platform"/>
            <person name="Birren B."/>
            <person name="Lander E."/>
            <person name="Galagan J."/>
            <person name="Nusbaum C."/>
            <person name="Devon K."/>
            <person name="Ma L.-J."/>
            <person name="Jaffe D."/>
            <person name="Butler J."/>
            <person name="Alvarez P."/>
            <person name="Gnerre S."/>
            <person name="Grabherr M."/>
            <person name="Kleber M."/>
            <person name="Mauceli E."/>
            <person name="Brockman W."/>
            <person name="MacCallum I.A."/>
            <person name="Young S."/>
            <person name="LaButti K."/>
            <person name="DeCaprio D."/>
            <person name="Crawford M."/>
            <person name="Koehrsen M."/>
            <person name="Engels R."/>
            <person name="Montgomery P."/>
            <person name="Pearson M."/>
            <person name="Howarth C."/>
            <person name="Larson L."/>
            <person name="White J."/>
            <person name="O'Leary S."/>
            <person name="Kodira C."/>
            <person name="Zeng Q."/>
            <person name="Yandava C."/>
            <person name="Alvarado L."/>
            <person name="Kistler C."/>
            <person name="Shim W.-B."/>
            <person name="Kang S."/>
            <person name="Woloshuk C."/>
        </authorList>
    </citation>
    <scope>NUCLEOTIDE SEQUENCE</scope>
    <source>
        <strain evidence="2">4287</strain>
    </source>
</reference>
<evidence type="ECO:0000313" key="2">
    <source>
        <dbReference type="EMBL" id="KNB16040.1"/>
    </source>
</evidence>